<reference evidence="1" key="4">
    <citation type="submission" date="2011-06" db="EMBL/GenBank/DDBJ databases">
        <authorList>
            <person name="Vereecke D.M."/>
        </authorList>
    </citation>
    <scope>NUCLEOTIDE SEQUENCE</scope>
    <source>
        <strain evidence="1">D188</strain>
        <plasmid evidence="1">pFiD188</plasmid>
    </source>
</reference>
<dbReference type="PATRIC" id="fig|1051973.4.peg.5063"/>
<reference evidence="1" key="2">
    <citation type="journal article" date="2010" name="Mol. Plant Microbe Interact.">
        <title>Rhodococcus fascians impacts plant development through the dynamic fas-mediated production of a cytokinin mix.</title>
        <authorList>
            <person name="Pertry I."/>
            <person name="Vaclavikova K."/>
            <person name="Gemrotova M."/>
            <person name="Spichal L."/>
            <person name="Galuszka P."/>
            <person name="Depuydt S."/>
            <person name="Temmerman W."/>
            <person name="Stes E."/>
            <person name="De Keyser A."/>
            <person name="Riefler M."/>
            <person name="Biondi S."/>
            <person name="Novak O."/>
            <person name="Schmulling T."/>
            <person name="Strnad M."/>
            <person name="Tarkowski P."/>
            <person name="Holsters M."/>
            <person name="Vereecke D."/>
        </authorList>
    </citation>
    <scope>NUCLEOTIDE SEQUENCE</scope>
    <source>
        <strain evidence="1">D188</strain>
        <plasmid evidence="1">pFiD188</plasmid>
    </source>
</reference>
<protein>
    <submittedName>
        <fullName evidence="1">Uncharacterized protein</fullName>
    </submittedName>
</protein>
<evidence type="ECO:0000313" key="1">
    <source>
        <dbReference type="EMBL" id="AET25288.1"/>
    </source>
</evidence>
<dbReference type="EMBL" id="JN093097">
    <property type="protein sequence ID" value="AET25288.1"/>
    <property type="molecule type" value="Genomic_DNA"/>
</dbReference>
<dbReference type="InterPro" id="IPR046723">
    <property type="entry name" value="DUF6615"/>
</dbReference>
<reference evidence="1" key="1">
    <citation type="journal article" date="2009" name="Proc. Natl. Acad. Sci. U.S.A.">
        <title>Identification of Rhodococcus fascians cytokinins and their modus operandi to reshape the plant.</title>
        <authorList>
            <person name="Pertry I."/>
            <person name="Vaclavikova K."/>
            <person name="Depuydt S."/>
            <person name="Galuszka P."/>
            <person name="Spichal L."/>
            <person name="Temmerman W."/>
            <person name="Stes E."/>
            <person name="Schmulling T."/>
            <person name="Kakimoto T."/>
            <person name="Van Montagu M.C."/>
            <person name="Strnad M."/>
            <person name="Holsters M."/>
            <person name="Tarkowski P."/>
            <person name="Vereecke D."/>
        </authorList>
    </citation>
    <scope>NUCLEOTIDE SEQUENCE</scope>
    <source>
        <strain evidence="1">D188</strain>
        <plasmid evidence="1">pFiD188</plasmid>
    </source>
</reference>
<dbReference type="AlphaFoldDB" id="G8JZ17"/>
<proteinExistence type="predicted"/>
<reference evidence="1" key="3">
    <citation type="journal article" date="2011" name="Annu. Rev. Phytopathol.">
        <title>A successful bacterial coup d'etat: how Rhodococcus fascians redirects plant development.</title>
        <authorList>
            <person name="Stes E."/>
            <person name="Vandeputte O.M."/>
            <person name="El Jaziri M."/>
            <person name="Holsters M."/>
            <person name="Vereecke D."/>
        </authorList>
    </citation>
    <scope>NUCLEOTIDE SEQUENCE</scope>
    <source>
        <strain evidence="1">D188</strain>
        <plasmid evidence="1">pFiD188</plasmid>
    </source>
</reference>
<geneLocation type="plasmid" evidence="1">
    <name>pFiD188</name>
</geneLocation>
<gene>
    <name evidence="1" type="ORF">pFi_152</name>
</gene>
<name>G8JZ17_RHOFA</name>
<accession>G8JZ17</accession>
<dbReference type="Pfam" id="PF20320">
    <property type="entry name" value="DUF6615"/>
    <property type="match status" value="1"/>
</dbReference>
<organism evidence="1">
    <name type="scientific">Rhodococcoides fascians D188</name>
    <dbReference type="NCBI Taxonomy" id="1051973"/>
    <lineage>
        <taxon>Bacteria</taxon>
        <taxon>Bacillati</taxon>
        <taxon>Actinomycetota</taxon>
        <taxon>Actinomycetes</taxon>
        <taxon>Mycobacteriales</taxon>
        <taxon>Nocardiaceae</taxon>
        <taxon>Rhodococcoides</taxon>
    </lineage>
</organism>
<reference evidence="1" key="5">
    <citation type="journal article" date="2012" name="Mol. Plant Microbe Interact.">
        <title>pFiD188, the linear virulence plasmid of Rhodococcus fascians D188.</title>
        <authorList>
            <person name="Francis I."/>
            <person name="De Keyser A."/>
            <person name="De Backer P."/>
            <person name="Simon-Mateo C."/>
            <person name="Kalkus J."/>
            <person name="Pertry I."/>
            <person name="Ardiles-Diaz W."/>
            <person name="De Rycke R."/>
            <person name="Vandeputte O.M."/>
            <person name="El Jaziri M."/>
            <person name="Holsters M."/>
            <person name="Vereecke D."/>
        </authorList>
    </citation>
    <scope>NUCLEOTIDE SEQUENCE</scope>
    <source>
        <strain evidence="1">D188</strain>
        <plasmid evidence="1">pFiD188</plasmid>
    </source>
</reference>
<sequence length="348" mass="39335">MSTHFSANYMVHAMNEAASDTWDLMETGIAGGIGPGEETLTDLNLIKLQQRIPALRVTKYAKAVEAGNGADWEWWIGSSADERWIKLRIQAKRASHKFNRYEQLGHSVKEVKQYETLILKSRLDGATPLYVFFNGWPEDRFLVKGQYIDAIARNLRAVHGGHVPYPMWGSLDWGCAVSAAQKVKEIYENPSTSVFPPALIPAATRRNKRYIPRYLVHSTPWAYLLHSGPSGAAPTVRQVAENLHHMEGNRSPLTDDAFEAMTYPIPSREAEQAAYGMYTMRKFLDPRDEARYAQRLASAEQFAHEIGRDDLVGRMLNLPDETERTGPGYRLLLELNPESSDLMNLRLS</sequence>
<dbReference type="KEGG" id="rfa:A3L23_05016"/>
<keyword evidence="1" id="KW-0614">Plasmid</keyword>